<keyword evidence="2" id="KW-1185">Reference proteome</keyword>
<dbReference type="Proteomes" id="UP000324209">
    <property type="component" value="Chromosome"/>
</dbReference>
<dbReference type="OrthoDB" id="9765580at2"/>
<dbReference type="AlphaFoldDB" id="A0A5C1QRM7"/>
<organism evidence="1 2">
    <name type="scientific">Oceanispirochaeta crateris</name>
    <dbReference type="NCBI Taxonomy" id="2518645"/>
    <lineage>
        <taxon>Bacteria</taxon>
        <taxon>Pseudomonadati</taxon>
        <taxon>Spirochaetota</taxon>
        <taxon>Spirochaetia</taxon>
        <taxon>Spirochaetales</taxon>
        <taxon>Spirochaetaceae</taxon>
        <taxon>Oceanispirochaeta</taxon>
    </lineage>
</organism>
<accession>A0A5C1QRM7</accession>
<dbReference type="Gene3D" id="3.40.630.30">
    <property type="match status" value="1"/>
</dbReference>
<dbReference type="RefSeq" id="WP_149487290.1">
    <property type="nucleotide sequence ID" value="NZ_CP036150.1"/>
</dbReference>
<dbReference type="EMBL" id="CP036150">
    <property type="protein sequence ID" value="QEN09216.1"/>
    <property type="molecule type" value="Genomic_DNA"/>
</dbReference>
<evidence type="ECO:0000313" key="1">
    <source>
        <dbReference type="EMBL" id="QEN09216.1"/>
    </source>
</evidence>
<evidence type="ECO:0008006" key="3">
    <source>
        <dbReference type="Google" id="ProtNLM"/>
    </source>
</evidence>
<proteinExistence type="predicted"/>
<dbReference type="InterPro" id="IPR016181">
    <property type="entry name" value="Acyl_CoA_acyltransferase"/>
</dbReference>
<protein>
    <recommendedName>
        <fullName evidence="3">DUF2156 domain-containing protein</fullName>
    </recommendedName>
</protein>
<sequence>MQREFFDYSHRTLLAPLLQNIKVPLSEYCFANLYFFRNTHKYEIVTSGKFCFLSGVSYDKQRYLMPLQDLTESDEYTRELIRIGKEEDYDMIFPIPDEWLDSLKEWDFYYDHMEQDSDYLYTVDKM</sequence>
<reference evidence="1 2" key="1">
    <citation type="submission" date="2019-02" db="EMBL/GenBank/DDBJ databases">
        <title>Complete Genome Sequence and Methylome Analysis of free living Spirochaetas.</title>
        <authorList>
            <person name="Fomenkov A."/>
            <person name="Dubinina G."/>
            <person name="Leshcheva N."/>
            <person name="Mikheeva N."/>
            <person name="Grabovich M."/>
            <person name="Vincze T."/>
            <person name="Roberts R.J."/>
        </authorList>
    </citation>
    <scope>NUCLEOTIDE SEQUENCE [LARGE SCALE GENOMIC DNA]</scope>
    <source>
        <strain evidence="1 2">K2</strain>
    </source>
</reference>
<name>A0A5C1QRM7_9SPIO</name>
<evidence type="ECO:0000313" key="2">
    <source>
        <dbReference type="Proteomes" id="UP000324209"/>
    </source>
</evidence>
<gene>
    <name evidence="1" type="ORF">EXM22_14960</name>
</gene>
<dbReference type="SUPFAM" id="SSF55729">
    <property type="entry name" value="Acyl-CoA N-acyltransferases (Nat)"/>
    <property type="match status" value="1"/>
</dbReference>
<dbReference type="KEGG" id="ock:EXM22_14960"/>